<accession>A0A8S5USN6</accession>
<sequence length="88" mass="10667">MQSKRLKLKRVRLSKRRSLNSYIEAVMAIYKREAFNVDLNSPTYPRDYMLRVKASLKVLKPKSKIWDGWCRRNHPPKPIYLDEYKRLL</sequence>
<proteinExistence type="predicted"/>
<evidence type="ECO:0000313" key="1">
    <source>
        <dbReference type="EMBL" id="DAF97493.1"/>
    </source>
</evidence>
<organism evidence="1">
    <name type="scientific">Myoviridae sp. ctijX18</name>
    <dbReference type="NCBI Taxonomy" id="2825154"/>
    <lineage>
        <taxon>Viruses</taxon>
        <taxon>Duplodnaviria</taxon>
        <taxon>Heunggongvirae</taxon>
        <taxon>Uroviricota</taxon>
        <taxon>Caudoviricetes</taxon>
    </lineage>
</organism>
<reference evidence="1" key="1">
    <citation type="journal article" date="2021" name="Proc. Natl. Acad. Sci. U.S.A.">
        <title>A Catalog of Tens of Thousands of Viruses from Human Metagenomes Reveals Hidden Associations with Chronic Diseases.</title>
        <authorList>
            <person name="Tisza M.J."/>
            <person name="Buck C.B."/>
        </authorList>
    </citation>
    <scope>NUCLEOTIDE SEQUENCE</scope>
    <source>
        <strain evidence="1">CtijX18</strain>
    </source>
</reference>
<protein>
    <submittedName>
        <fullName evidence="1">Uncharacterized protein</fullName>
    </submittedName>
</protein>
<name>A0A8S5USN6_9CAUD</name>
<dbReference type="EMBL" id="BK016133">
    <property type="protein sequence ID" value="DAF97493.1"/>
    <property type="molecule type" value="Genomic_DNA"/>
</dbReference>